<keyword evidence="4" id="KW-1185">Reference proteome</keyword>
<protein>
    <recommendedName>
        <fullName evidence="2">Reverse transcriptase domain-containing protein</fullName>
    </recommendedName>
</protein>
<gene>
    <name evidence="3" type="ORF">ANN_14076</name>
</gene>
<organism evidence="3 4">
    <name type="scientific">Periplaneta americana</name>
    <name type="common">American cockroach</name>
    <name type="synonym">Blatta americana</name>
    <dbReference type="NCBI Taxonomy" id="6978"/>
    <lineage>
        <taxon>Eukaryota</taxon>
        <taxon>Metazoa</taxon>
        <taxon>Ecdysozoa</taxon>
        <taxon>Arthropoda</taxon>
        <taxon>Hexapoda</taxon>
        <taxon>Insecta</taxon>
        <taxon>Pterygota</taxon>
        <taxon>Neoptera</taxon>
        <taxon>Polyneoptera</taxon>
        <taxon>Dictyoptera</taxon>
        <taxon>Blattodea</taxon>
        <taxon>Blattoidea</taxon>
        <taxon>Blattidae</taxon>
        <taxon>Blattinae</taxon>
        <taxon>Periplaneta</taxon>
    </lineage>
</organism>
<dbReference type="InterPro" id="IPR043502">
    <property type="entry name" value="DNA/RNA_pol_sf"/>
</dbReference>
<evidence type="ECO:0000259" key="2">
    <source>
        <dbReference type="PROSITE" id="PS50878"/>
    </source>
</evidence>
<evidence type="ECO:0000256" key="1">
    <source>
        <dbReference type="SAM" id="MobiDB-lite"/>
    </source>
</evidence>
<evidence type="ECO:0000313" key="4">
    <source>
        <dbReference type="Proteomes" id="UP001148838"/>
    </source>
</evidence>
<evidence type="ECO:0000313" key="3">
    <source>
        <dbReference type="EMBL" id="KAJ4438137.1"/>
    </source>
</evidence>
<dbReference type="PROSITE" id="PS50878">
    <property type="entry name" value="RT_POL"/>
    <property type="match status" value="1"/>
</dbReference>
<name>A0ABQ8SWU8_PERAM</name>
<reference evidence="3 4" key="1">
    <citation type="journal article" date="2022" name="Allergy">
        <title>Genome assembly and annotation of Periplaneta americana reveal a comprehensive cockroach allergen profile.</title>
        <authorList>
            <person name="Wang L."/>
            <person name="Xiong Q."/>
            <person name="Saelim N."/>
            <person name="Wang L."/>
            <person name="Nong W."/>
            <person name="Wan A.T."/>
            <person name="Shi M."/>
            <person name="Liu X."/>
            <person name="Cao Q."/>
            <person name="Hui J.H.L."/>
            <person name="Sookrung N."/>
            <person name="Leung T.F."/>
            <person name="Tungtrongchitr A."/>
            <person name="Tsui S.K.W."/>
        </authorList>
    </citation>
    <scope>NUCLEOTIDE SEQUENCE [LARGE SCALE GENOMIC DNA]</scope>
    <source>
        <strain evidence="3">PWHHKU_190912</strain>
    </source>
</reference>
<dbReference type="InterPro" id="IPR000477">
    <property type="entry name" value="RT_dom"/>
</dbReference>
<feature type="region of interest" description="Disordered" evidence="1">
    <location>
        <begin position="330"/>
        <end position="355"/>
    </location>
</feature>
<dbReference type="SUPFAM" id="SSF56672">
    <property type="entry name" value="DNA/RNA polymerases"/>
    <property type="match status" value="1"/>
</dbReference>
<feature type="domain" description="Reverse transcriptase" evidence="2">
    <location>
        <begin position="100"/>
        <end position="353"/>
    </location>
</feature>
<accession>A0ABQ8SWU8</accession>
<feature type="compositionally biased region" description="Polar residues" evidence="1">
    <location>
        <begin position="344"/>
        <end position="355"/>
    </location>
</feature>
<dbReference type="PANTHER" id="PTHR31635">
    <property type="entry name" value="REVERSE TRANSCRIPTASE DOMAIN-CONTAINING PROTEIN-RELATED"/>
    <property type="match status" value="1"/>
</dbReference>
<dbReference type="PANTHER" id="PTHR31635:SF196">
    <property type="entry name" value="REVERSE TRANSCRIPTASE DOMAIN-CONTAINING PROTEIN-RELATED"/>
    <property type="match status" value="1"/>
</dbReference>
<sequence>MITTADGVIHTAQPSIRYVLYEYYKNLYTEPVAAPSINIQDSQNNPPSATLTTPLTTQNILADIKASPLNKSPGADGIPVEFYIAFWSIIEREMVEIMNALMTSPVIPSDICLGIMVLIPKIPCPKTALDYRPITLLNSDYKIFMRCMKTRLSTIFPHIIVPHQQCLVAGRNILNATCAIRDSISVAKQNKQSYMLISLDFDHAFDRVRHNYLLQGMMELNIDPAFIACLRNIMALSNSKLLVNAHLTQAFPVERSVWQGCPLSMHLFALTLDPLLQNIYSICPMNTDTIIRAYADDVTIVVVDATILPRMYQCIQQYSQEAGAQLNEKKKNEGYVHQKRRQDPTYQLAQHSLVH</sequence>
<comment type="caution">
    <text evidence="3">The sequence shown here is derived from an EMBL/GenBank/DDBJ whole genome shotgun (WGS) entry which is preliminary data.</text>
</comment>
<dbReference type="Pfam" id="PF00078">
    <property type="entry name" value="RVT_1"/>
    <property type="match status" value="1"/>
</dbReference>
<dbReference type="CDD" id="cd01650">
    <property type="entry name" value="RT_nLTR_like"/>
    <property type="match status" value="1"/>
</dbReference>
<dbReference type="Proteomes" id="UP001148838">
    <property type="component" value="Unassembled WGS sequence"/>
</dbReference>
<dbReference type="EMBL" id="JAJSOF020000019">
    <property type="protein sequence ID" value="KAJ4438137.1"/>
    <property type="molecule type" value="Genomic_DNA"/>
</dbReference>
<proteinExistence type="predicted"/>